<protein>
    <submittedName>
        <fullName evidence="1">Uncharacterized protein</fullName>
    </submittedName>
</protein>
<reference evidence="1" key="1">
    <citation type="journal article" date="2014" name="Front. Microbiol.">
        <title>High frequency of phylogenetically diverse reductive dehalogenase-homologous genes in deep subseafloor sedimentary metagenomes.</title>
        <authorList>
            <person name="Kawai M."/>
            <person name="Futagami T."/>
            <person name="Toyoda A."/>
            <person name="Takaki Y."/>
            <person name="Nishi S."/>
            <person name="Hori S."/>
            <person name="Arai W."/>
            <person name="Tsubouchi T."/>
            <person name="Morono Y."/>
            <person name="Uchiyama I."/>
            <person name="Ito T."/>
            <person name="Fujiyama A."/>
            <person name="Inagaki F."/>
            <person name="Takami H."/>
        </authorList>
    </citation>
    <scope>NUCLEOTIDE SEQUENCE</scope>
    <source>
        <strain evidence="1">Expedition CK06-06</strain>
    </source>
</reference>
<feature type="non-terminal residue" evidence="1">
    <location>
        <position position="1"/>
    </location>
</feature>
<sequence length="128" mass="14431">CEVTVLRAVDDEVKWAIQEFEDVSIDLAPYEKKGLLRIIDRDATAVGSFYSKLSRIYKDLIDPDDGEVATLEFLLASSQTWALCSTDGSVFRLMGLLLTFEKVKERAFGGWLLSGCVNEWMWVTAERG</sequence>
<name>X0U0Z4_9ZZZZ</name>
<organism evidence="1">
    <name type="scientific">marine sediment metagenome</name>
    <dbReference type="NCBI Taxonomy" id="412755"/>
    <lineage>
        <taxon>unclassified sequences</taxon>
        <taxon>metagenomes</taxon>
        <taxon>ecological metagenomes</taxon>
    </lineage>
</organism>
<comment type="caution">
    <text evidence="1">The sequence shown here is derived from an EMBL/GenBank/DDBJ whole genome shotgun (WGS) entry which is preliminary data.</text>
</comment>
<evidence type="ECO:0000313" key="1">
    <source>
        <dbReference type="EMBL" id="GAF93036.1"/>
    </source>
</evidence>
<proteinExistence type="predicted"/>
<gene>
    <name evidence="1" type="ORF">S01H1_22915</name>
</gene>
<dbReference type="EMBL" id="BARS01013062">
    <property type="protein sequence ID" value="GAF93036.1"/>
    <property type="molecule type" value="Genomic_DNA"/>
</dbReference>
<dbReference type="AlphaFoldDB" id="X0U0Z4"/>
<accession>X0U0Z4</accession>